<reference evidence="2 3" key="1">
    <citation type="submission" date="2020-08" db="EMBL/GenBank/DDBJ databases">
        <title>Genomic Encyclopedia of Type Strains, Phase IV (KMG-IV): sequencing the most valuable type-strain genomes for metagenomic binning, comparative biology and taxonomic classification.</title>
        <authorList>
            <person name="Goeker M."/>
        </authorList>
    </citation>
    <scope>NUCLEOTIDE SEQUENCE [LARGE SCALE GENOMIC DNA]</scope>
    <source>
        <strain evidence="2 3">DSM 27165</strain>
    </source>
</reference>
<dbReference type="RefSeq" id="WP_184035199.1">
    <property type="nucleotide sequence ID" value="NZ_JACHHY010000003.1"/>
</dbReference>
<comment type="caution">
    <text evidence="2">The sequence shown here is derived from an EMBL/GenBank/DDBJ whole genome shotgun (WGS) entry which is preliminary data.</text>
</comment>
<keyword evidence="3" id="KW-1185">Reference proteome</keyword>
<evidence type="ECO:0000313" key="2">
    <source>
        <dbReference type="EMBL" id="MBB5017428.1"/>
    </source>
</evidence>
<gene>
    <name evidence="2" type="ORF">HNQ59_000692</name>
</gene>
<evidence type="ECO:0000259" key="1">
    <source>
        <dbReference type="Pfam" id="PF14301"/>
    </source>
</evidence>
<dbReference type="InterPro" id="IPR025484">
    <property type="entry name" value="DUF4376"/>
</dbReference>
<dbReference type="Proteomes" id="UP000575898">
    <property type="component" value="Unassembled WGS sequence"/>
</dbReference>
<accession>A0A840MFI3</accession>
<dbReference type="EMBL" id="JACHHY010000003">
    <property type="protein sequence ID" value="MBB5017428.1"/>
    <property type="molecule type" value="Genomic_DNA"/>
</dbReference>
<protein>
    <recommendedName>
        <fullName evidence="1">DUF4376 domain-containing protein</fullName>
    </recommendedName>
</protein>
<name>A0A840MFI3_9PROT</name>
<dbReference type="Pfam" id="PF14301">
    <property type="entry name" value="DUF4376"/>
    <property type="match status" value="1"/>
</dbReference>
<dbReference type="AlphaFoldDB" id="A0A840MFI3"/>
<feature type="domain" description="DUF4376" evidence="1">
    <location>
        <begin position="123"/>
        <end position="242"/>
    </location>
</feature>
<evidence type="ECO:0000313" key="3">
    <source>
        <dbReference type="Proteomes" id="UP000575898"/>
    </source>
</evidence>
<organism evidence="2 3">
    <name type="scientific">Chitinivorax tropicus</name>
    <dbReference type="NCBI Taxonomy" id="714531"/>
    <lineage>
        <taxon>Bacteria</taxon>
        <taxon>Pseudomonadati</taxon>
        <taxon>Pseudomonadota</taxon>
        <taxon>Betaproteobacteria</taxon>
        <taxon>Chitinivorax</taxon>
    </lineage>
</organism>
<proteinExistence type="predicted"/>
<sequence>MAKTIYNYHPQIGEFINEAPADESPLEPGTILLPAFATTDKPPTTSSREVAVFADGQWHVKADWRGVSLFSVVDGGAVTIEEIGRTPAEANATDQAMPSPAHTWHDGVWRLDPIKQSVLLNHAKLQALAAIKTERDRRKMLGFQVGGRWFQSDADSRIQHLGLKDQARDLIAGGGEMGDKLIALGKPIHWKTLDGTMVPVTAQLAFDIVAAAGEFDARLFAAAEAHKDAMENCADPAGYDYSAGWPRSFGE</sequence>